<dbReference type="EMBL" id="JBJJXI010000083">
    <property type="protein sequence ID" value="KAL3395333.1"/>
    <property type="molecule type" value="Genomic_DNA"/>
</dbReference>
<name>A0ABD2WQD3_9HYME</name>
<dbReference type="EC" id="5.6.2.3" evidence="9"/>
<evidence type="ECO:0000259" key="11">
    <source>
        <dbReference type="Pfam" id="PF14214"/>
    </source>
</evidence>
<dbReference type="SUPFAM" id="SSF52540">
    <property type="entry name" value="P-loop containing nucleoside triphosphate hydrolases"/>
    <property type="match status" value="2"/>
</dbReference>
<dbReference type="InterPro" id="IPR025476">
    <property type="entry name" value="Helitron_helicase-like"/>
</dbReference>
<evidence type="ECO:0000256" key="5">
    <source>
        <dbReference type="ARBA" id="ARBA00022840"/>
    </source>
</evidence>
<evidence type="ECO:0000256" key="8">
    <source>
        <dbReference type="ARBA" id="ARBA00023235"/>
    </source>
</evidence>
<keyword evidence="8" id="KW-0413">Isomerase</keyword>
<dbReference type="GO" id="GO:0006310">
    <property type="term" value="P:DNA recombination"/>
    <property type="evidence" value="ECO:0007669"/>
    <property type="project" value="UniProtKB-KW"/>
</dbReference>
<accession>A0ABD2WQD3</accession>
<dbReference type="Gene3D" id="3.90.70.10">
    <property type="entry name" value="Cysteine proteinases"/>
    <property type="match status" value="1"/>
</dbReference>
<dbReference type="InterPro" id="IPR051055">
    <property type="entry name" value="PIF1_helicase"/>
</dbReference>
<keyword evidence="15" id="KW-1185">Reference proteome</keyword>
<organism evidence="14 15">
    <name type="scientific">Trichogramma kaykai</name>
    <dbReference type="NCBI Taxonomy" id="54128"/>
    <lineage>
        <taxon>Eukaryota</taxon>
        <taxon>Metazoa</taxon>
        <taxon>Ecdysozoa</taxon>
        <taxon>Arthropoda</taxon>
        <taxon>Hexapoda</taxon>
        <taxon>Insecta</taxon>
        <taxon>Pterygota</taxon>
        <taxon>Neoptera</taxon>
        <taxon>Endopterygota</taxon>
        <taxon>Hymenoptera</taxon>
        <taxon>Apocrita</taxon>
        <taxon>Proctotrupomorpha</taxon>
        <taxon>Chalcidoidea</taxon>
        <taxon>Trichogrammatidae</taxon>
        <taxon>Trichogramma</taxon>
    </lineage>
</organism>
<protein>
    <recommendedName>
        <fullName evidence="9">ATP-dependent DNA helicase</fullName>
        <ecNumber evidence="9">5.6.2.3</ecNumber>
    </recommendedName>
</protein>
<dbReference type="InterPro" id="IPR010285">
    <property type="entry name" value="DNA_helicase_pif1-like_DEAD"/>
</dbReference>
<dbReference type="PANTHER" id="PTHR47642:SF5">
    <property type="entry name" value="ATP-DEPENDENT DNA HELICASE"/>
    <property type="match status" value="1"/>
</dbReference>
<keyword evidence="9" id="KW-0233">DNA recombination</keyword>
<evidence type="ECO:0000256" key="6">
    <source>
        <dbReference type="ARBA" id="ARBA00023125"/>
    </source>
</evidence>
<evidence type="ECO:0000256" key="7">
    <source>
        <dbReference type="ARBA" id="ARBA00023204"/>
    </source>
</evidence>
<dbReference type="Pfam" id="PF05970">
    <property type="entry name" value="PIF1"/>
    <property type="match status" value="1"/>
</dbReference>
<evidence type="ECO:0000256" key="2">
    <source>
        <dbReference type="ARBA" id="ARBA00022763"/>
    </source>
</evidence>
<evidence type="ECO:0000259" key="10">
    <source>
        <dbReference type="Pfam" id="PF05970"/>
    </source>
</evidence>
<dbReference type="InterPro" id="IPR049163">
    <property type="entry name" value="Pif1-like_2B_dom"/>
</dbReference>
<feature type="domain" description="DNA helicase Pif1-like 2B" evidence="13">
    <location>
        <begin position="1499"/>
        <end position="1527"/>
    </location>
</feature>
<comment type="catalytic activity">
    <reaction evidence="9">
        <text>ATP + H2O = ADP + phosphate + H(+)</text>
        <dbReference type="Rhea" id="RHEA:13065"/>
        <dbReference type="ChEBI" id="CHEBI:15377"/>
        <dbReference type="ChEBI" id="CHEBI:15378"/>
        <dbReference type="ChEBI" id="CHEBI:30616"/>
        <dbReference type="ChEBI" id="CHEBI:43474"/>
        <dbReference type="ChEBI" id="CHEBI:456216"/>
        <dbReference type="EC" id="5.6.2.3"/>
    </reaction>
</comment>
<keyword evidence="7 9" id="KW-0234">DNA repair</keyword>
<keyword evidence="1 9" id="KW-0547">Nucleotide-binding</keyword>
<comment type="similarity">
    <text evidence="9">Belongs to the helicase family.</text>
</comment>
<feature type="domain" description="DNA helicase Pif1-like DEAD-box helicase" evidence="10">
    <location>
        <begin position="1179"/>
        <end position="1396"/>
    </location>
</feature>
<dbReference type="InterPro" id="IPR027417">
    <property type="entry name" value="P-loop_NTPase"/>
</dbReference>
<evidence type="ECO:0000256" key="9">
    <source>
        <dbReference type="RuleBase" id="RU363044"/>
    </source>
</evidence>
<dbReference type="GO" id="GO:0005524">
    <property type="term" value="F:ATP binding"/>
    <property type="evidence" value="ECO:0007669"/>
    <property type="project" value="UniProtKB-KW"/>
</dbReference>
<evidence type="ECO:0000256" key="3">
    <source>
        <dbReference type="ARBA" id="ARBA00022801"/>
    </source>
</evidence>
<evidence type="ECO:0000256" key="4">
    <source>
        <dbReference type="ARBA" id="ARBA00022806"/>
    </source>
</evidence>
<keyword evidence="2 9" id="KW-0227">DNA damage</keyword>
<dbReference type="Pfam" id="PF21530">
    <property type="entry name" value="Pif1_2B_dom"/>
    <property type="match status" value="1"/>
</dbReference>
<dbReference type="Proteomes" id="UP001627154">
    <property type="component" value="Unassembled WGS sequence"/>
</dbReference>
<dbReference type="Pfam" id="PF20209">
    <property type="entry name" value="DUF6570"/>
    <property type="match status" value="1"/>
</dbReference>
<keyword evidence="6" id="KW-0238">DNA-binding</keyword>
<evidence type="ECO:0000259" key="12">
    <source>
        <dbReference type="Pfam" id="PF20209"/>
    </source>
</evidence>
<evidence type="ECO:0000313" key="14">
    <source>
        <dbReference type="EMBL" id="KAL3395333.1"/>
    </source>
</evidence>
<feature type="domain" description="Helitron helicase-like" evidence="11">
    <location>
        <begin position="568"/>
        <end position="754"/>
    </location>
</feature>
<comment type="caution">
    <text evidence="14">The sequence shown here is derived from an EMBL/GenBank/DDBJ whole genome shotgun (WGS) entry which is preliminary data.</text>
</comment>
<dbReference type="GO" id="GO:0016787">
    <property type="term" value="F:hydrolase activity"/>
    <property type="evidence" value="ECO:0007669"/>
    <property type="project" value="UniProtKB-KW"/>
</dbReference>
<sequence length="1791" mass="207596">MECAVTALCGLPMHVSSKEPHFREAAYSNSEEIICEDSRFVIDEIGRVTNILPVISVTKKNRKNWECSGFCKSIDVIIVSELKQLFMELSELNFSTAHRYFRKIDICTAESRNIDKKGHPLICYMDPITCGSKFLYLRVLSFHYPKLRTIERQIYLLRQIYAEIEKIENALIRGDFNTLTKVLSESEKGCIRFNPTKVNEVCLDENVLRDMYQEGIKIYTQKIMDTPVIPCVSCERLCTSKSIKSATDLFVKPSEHQVKFGVENDKIKLLIRHYGKTEFQNESICKTCYEKLRFDEMPPMCVLNNLAIAQQLIQISSLNDFEKMLIQRAKAFQTIYKLNTVMKKKIPHHVKIDKVKGRTFHLPLPLQETLNKICPKTDPLDTNNNLFILVRSCPTKAKTIWEDLVDIKKIWEALVWFKSNNPLYKEILLPSQPQELLSLLNNENLQYEIAEKDNNTDEPDTSKCIDSKEHNENETAMIKINDGILKHGALLTQKVESDSYYEDFTIYPLHGNKINETDSKLYQMLQVYANPIDYRNNELDLKCFPDLYPNGINGQYEFRNTKLRDFDYIKTRLISKDPRFRTNKQFLFYCLHNSNMRQLNGEIFHKLNVTNPKFKYTVGNLIANINNTDFSNDIMSIFARLRGTQAYWRRVRNDINCMMFEYGPVTWFITFSPSEWMWSGLREFIRTANGWEHDNRSISELIAVDPVSASIYIYHTFKAMLDYILSPVNPIGKVSHYYYTCEFQGRGTPHYHWLFWIQDAPVYGSSTNEEVSEFILKYATCRIPDRKTSPDLHRKVMDYQQHKHNSYCMRSKKTATGISKSCRFGFPRSITKTLVLRSVESSIANRRKQRRKNRFYDLPRNEQENYTNDYIPSLLLLWEGNMDAQYVCESSYIVSKYITKYGTKGEKGTAEVDFSDIQTNKSLASRLWSFAFRVLNHRECGALEAACTLLNIPLHETDDKTVIKWLDVRMIRSRRAKFFKDIKKLHPDSRVIFYDSFIDTYYPNRPVKLESICLYDFAKWYDVIAKRPRQKKAEYYPFGAKFCKKRTNPCLINHWKYNPANEPENYFYALLLLFMPWRNTDELKCSKQTYTEAYEEKQSDLLKAMEYYTKFDTIRQATEFLEKLVEDKMMEENDQTQSNHDTLPVGCVAIEIEMAMKDFQDMMENIEIDPEDLKNSISQLNVDQSRVFQKITSTIGASDKTLRCFVSGPGGTGKSFVIDTLIKWNKVERGKHTAVTAPTGIAAYNVKGLTVHRLFQIPVEPNKTAKFKELSDGALKKIRQELTNVDLLIIDEISMVSNILLTYIHLRLTEIFNTSDERDGWFGKINIVVFGDLLQLPPVKEDFSFVQLSKEKIEKYIGGTDTFNLWSLFEYDELTINMRQKGDQQYSEILSHIRLGYASANDINLLNEKKIAFVHQDSSETIEELCSYLENLPTDAVCLLPKNTMCKELNTAMLRRLPLEEIKLIAKDFFQCDKKLEKKINTMLEKEDNSNQCGIERIITIKIGSTIMIRRNIDVSLGLVNGAIAKVLSVSKNIKGEINSVEVCLANSVRKQFPICCSYGITIHKSQGLSLKNAVVEAGNEIFENGQTSVALSRVTSREGLHLINFDPSKIKASGPAIIEYNRLKKEFRPDLPQYNDVPIMSKYRTRDNKWVPQPISIQTDVNKKNIPIVTDVKGLINDDGYSSYVNVTLQCLFHCEAIRRVLSETKEELILKKLFQSYVSGDKLNLRDLKHFVNIKYLLPIIYDVAEFLVELISKQLLLQQILSHELTKTLSCTGCKDIEVVKCESNYIL</sequence>
<reference evidence="14 15" key="1">
    <citation type="journal article" date="2024" name="bioRxiv">
        <title>A reference genome for Trichogramma kaykai: A tiny desert-dwelling parasitoid wasp with competing sex-ratio distorters.</title>
        <authorList>
            <person name="Culotta J."/>
            <person name="Lindsey A.R."/>
        </authorList>
    </citation>
    <scope>NUCLEOTIDE SEQUENCE [LARGE SCALE GENOMIC DNA]</scope>
    <source>
        <strain evidence="14 15">KSX58</strain>
    </source>
</reference>
<gene>
    <name evidence="14" type="ORF">TKK_010603</name>
</gene>
<evidence type="ECO:0000259" key="13">
    <source>
        <dbReference type="Pfam" id="PF21530"/>
    </source>
</evidence>
<proteinExistence type="inferred from homology"/>
<dbReference type="InterPro" id="IPR046700">
    <property type="entry name" value="DUF6570"/>
</dbReference>
<dbReference type="GO" id="GO:0043139">
    <property type="term" value="F:5'-3' DNA helicase activity"/>
    <property type="evidence" value="ECO:0007669"/>
    <property type="project" value="UniProtKB-EC"/>
</dbReference>
<dbReference type="Gene3D" id="3.40.50.300">
    <property type="entry name" value="P-loop containing nucleotide triphosphate hydrolases"/>
    <property type="match status" value="1"/>
</dbReference>
<keyword evidence="4 9" id="KW-0347">Helicase</keyword>
<keyword evidence="3 9" id="KW-0378">Hydrolase</keyword>
<dbReference type="GO" id="GO:0006281">
    <property type="term" value="P:DNA repair"/>
    <property type="evidence" value="ECO:0007669"/>
    <property type="project" value="UniProtKB-KW"/>
</dbReference>
<dbReference type="PANTHER" id="PTHR47642">
    <property type="entry name" value="ATP-DEPENDENT DNA HELICASE"/>
    <property type="match status" value="1"/>
</dbReference>
<dbReference type="InterPro" id="IPR038765">
    <property type="entry name" value="Papain-like_cys_pep_sf"/>
</dbReference>
<dbReference type="CDD" id="cd18809">
    <property type="entry name" value="SF1_C_RecD"/>
    <property type="match status" value="1"/>
</dbReference>
<dbReference type="Pfam" id="PF14214">
    <property type="entry name" value="Helitron_like_N"/>
    <property type="match status" value="1"/>
</dbReference>
<evidence type="ECO:0000313" key="15">
    <source>
        <dbReference type="Proteomes" id="UP001627154"/>
    </source>
</evidence>
<keyword evidence="5 9" id="KW-0067">ATP-binding</keyword>
<comment type="cofactor">
    <cofactor evidence="9">
        <name>Mg(2+)</name>
        <dbReference type="ChEBI" id="CHEBI:18420"/>
    </cofactor>
</comment>
<evidence type="ECO:0000256" key="1">
    <source>
        <dbReference type="ARBA" id="ARBA00022741"/>
    </source>
</evidence>
<dbReference type="SUPFAM" id="SSF54001">
    <property type="entry name" value="Cysteine proteinases"/>
    <property type="match status" value="1"/>
</dbReference>
<feature type="domain" description="DUF6570" evidence="12">
    <location>
        <begin position="296"/>
        <end position="427"/>
    </location>
</feature>